<dbReference type="AlphaFoldDB" id="A0A183UW62"/>
<proteinExistence type="predicted"/>
<dbReference type="Proteomes" id="UP000050794">
    <property type="component" value="Unassembled WGS sequence"/>
</dbReference>
<sequence>MKEIEALERAGNCQSSPGRRPFREALTRFCSLRFRWHITASTLNSVRCVELRHLLDFSSGAHFLLGTNA</sequence>
<protein>
    <submittedName>
        <fullName evidence="1 3">Uncharacterized protein</fullName>
    </submittedName>
</protein>
<reference evidence="1 2" key="2">
    <citation type="submission" date="2018-11" db="EMBL/GenBank/DDBJ databases">
        <authorList>
            <consortium name="Pathogen Informatics"/>
        </authorList>
    </citation>
    <scope>NUCLEOTIDE SEQUENCE [LARGE SCALE GENOMIC DNA]</scope>
</reference>
<evidence type="ECO:0000313" key="2">
    <source>
        <dbReference type="Proteomes" id="UP000050794"/>
    </source>
</evidence>
<keyword evidence="2" id="KW-1185">Reference proteome</keyword>
<gene>
    <name evidence="1" type="ORF">TCNE_LOCUS12732</name>
</gene>
<accession>A0A183UW62</accession>
<dbReference type="EMBL" id="UYWY01021401">
    <property type="protein sequence ID" value="VDM44053.1"/>
    <property type="molecule type" value="Genomic_DNA"/>
</dbReference>
<evidence type="ECO:0000313" key="1">
    <source>
        <dbReference type="EMBL" id="VDM44053.1"/>
    </source>
</evidence>
<evidence type="ECO:0000313" key="3">
    <source>
        <dbReference type="WBParaSite" id="TCNE_0001273201-mRNA-1"/>
    </source>
</evidence>
<reference evidence="3" key="1">
    <citation type="submission" date="2016-06" db="UniProtKB">
        <authorList>
            <consortium name="WormBaseParasite"/>
        </authorList>
    </citation>
    <scope>IDENTIFICATION</scope>
</reference>
<name>A0A183UW62_TOXCA</name>
<dbReference type="WBParaSite" id="TCNE_0001273201-mRNA-1">
    <property type="protein sequence ID" value="TCNE_0001273201-mRNA-1"/>
    <property type="gene ID" value="TCNE_0001273201"/>
</dbReference>
<organism evidence="2 3">
    <name type="scientific">Toxocara canis</name>
    <name type="common">Canine roundworm</name>
    <dbReference type="NCBI Taxonomy" id="6265"/>
    <lineage>
        <taxon>Eukaryota</taxon>
        <taxon>Metazoa</taxon>
        <taxon>Ecdysozoa</taxon>
        <taxon>Nematoda</taxon>
        <taxon>Chromadorea</taxon>
        <taxon>Rhabditida</taxon>
        <taxon>Spirurina</taxon>
        <taxon>Ascaridomorpha</taxon>
        <taxon>Ascaridoidea</taxon>
        <taxon>Toxocaridae</taxon>
        <taxon>Toxocara</taxon>
    </lineage>
</organism>